<dbReference type="InterPro" id="IPR021885">
    <property type="entry name" value="DUF3496"/>
</dbReference>
<dbReference type="AlphaFoldDB" id="A0A6B0RUH1"/>
<keyword evidence="6" id="KW-1185">Reference proteome</keyword>
<gene>
    <name evidence="5" type="ORF">E5288_WYG017919</name>
</gene>
<feature type="domain" description="DUF3496" evidence="4">
    <location>
        <begin position="275"/>
        <end position="321"/>
    </location>
</feature>
<dbReference type="PANTHER" id="PTHR12587">
    <property type="entry name" value="LAR INTERACTING PROTEIN LIP -RELATED PROTEIN"/>
    <property type="match status" value="1"/>
</dbReference>
<dbReference type="PANTHER" id="PTHR12587:SF15">
    <property type="entry name" value="LIPRIN-ALPHA-1"/>
    <property type="match status" value="1"/>
</dbReference>
<feature type="domain" description="DUF3496" evidence="4">
    <location>
        <begin position="351"/>
        <end position="406"/>
    </location>
</feature>
<evidence type="ECO:0000259" key="4">
    <source>
        <dbReference type="Pfam" id="PF12001"/>
    </source>
</evidence>
<dbReference type="GO" id="GO:0050808">
    <property type="term" value="P:synapse organization"/>
    <property type="evidence" value="ECO:0007669"/>
    <property type="project" value="TreeGrafter"/>
</dbReference>
<dbReference type="Pfam" id="PF12001">
    <property type="entry name" value="DUF3496"/>
    <property type="match status" value="3"/>
</dbReference>
<organism evidence="5 6">
    <name type="scientific">Bos mutus</name>
    <name type="common">wild yak</name>
    <dbReference type="NCBI Taxonomy" id="72004"/>
    <lineage>
        <taxon>Eukaryota</taxon>
        <taxon>Metazoa</taxon>
        <taxon>Chordata</taxon>
        <taxon>Craniata</taxon>
        <taxon>Vertebrata</taxon>
        <taxon>Euteleostomi</taxon>
        <taxon>Mammalia</taxon>
        <taxon>Eutheria</taxon>
        <taxon>Laurasiatheria</taxon>
        <taxon>Artiodactyla</taxon>
        <taxon>Ruminantia</taxon>
        <taxon>Pecora</taxon>
        <taxon>Bovidae</taxon>
        <taxon>Bovinae</taxon>
        <taxon>Bos</taxon>
    </lineage>
</organism>
<proteinExistence type="predicted"/>
<feature type="coiled-coil region" evidence="2">
    <location>
        <begin position="16"/>
        <end position="50"/>
    </location>
</feature>
<feature type="region of interest" description="Disordered" evidence="3">
    <location>
        <begin position="493"/>
        <end position="517"/>
    </location>
</feature>
<accession>A0A6B0RUH1</accession>
<feature type="domain" description="DUF3496" evidence="4">
    <location>
        <begin position="833"/>
        <end position="940"/>
    </location>
</feature>
<evidence type="ECO:0000313" key="6">
    <source>
        <dbReference type="Proteomes" id="UP000322234"/>
    </source>
</evidence>
<keyword evidence="1" id="KW-0677">Repeat</keyword>
<name>A0A6B0RUH1_9CETA</name>
<keyword evidence="2" id="KW-0175">Coiled coil</keyword>
<evidence type="ECO:0000256" key="2">
    <source>
        <dbReference type="SAM" id="Coils"/>
    </source>
</evidence>
<comment type="caution">
    <text evidence="5">The sequence shown here is derived from an EMBL/GenBank/DDBJ whole genome shotgun (WGS) entry which is preliminary data.</text>
</comment>
<dbReference type="InterPro" id="IPR029515">
    <property type="entry name" value="Liprin"/>
</dbReference>
<evidence type="ECO:0000256" key="1">
    <source>
        <dbReference type="ARBA" id="ARBA00022737"/>
    </source>
</evidence>
<feature type="coiled-coil region" evidence="2">
    <location>
        <begin position="275"/>
        <end position="302"/>
    </location>
</feature>
<dbReference type="EMBL" id="VBQZ03000097">
    <property type="protein sequence ID" value="MXQ93700.1"/>
    <property type="molecule type" value="Genomic_DNA"/>
</dbReference>
<sequence>MFLGLEKEFPTPTEELKICREQLLKREEEIAELKVERNNTRLLLEHLECLVSWYVPSLWMMAGKWQAQSPAGMTSEVEVLRALKLLFEHHKALDEKVPATRPSWILALERCSLLEEELGATHKEQMILKEQNNQEKILTDRVLDVNHEPENMPSANGKASLNLALCLRPSDSSLSHEEDLAKVIELQEVIDRQSWEQSQMKETLAALSAHVKKLEVDLDTAMKDLLKSEDVNTRLQRDIREMSDGGRVCCSEVEYKSSSQDNLEQLQEKNNASIRSQMELRIKDLESELSKMKTLQDSHKAELEKYKQLYLVEVEVRKSLEVFKQFIGNSIYYMATLKMQIIKLVFFIFLRTHERLAVISSKLEVEKEQNKSLLGTLSTRPVLEPPCGGNFSNPLVLNGNLTPRANVGFSTSIPHPLNNSMETHLTKGTVTSRGRGEVYLESIGSAMKKIFGFGSKKDVLPFGSSINPVRDSSHGINFQPRDNSCYFEKELDESSEEDSSRRFPNKPGIDLGPTSNDEVLDFKTKDNNSDSNIEDVVETFPKPSPWFEGICHPAFPSPEPVSKLRKSVAGLGRTKSISECLPQKYVDHLSGTAGQKGKKTLNGQVEDSPGKYSNVKSIQLSHLLLSLHELDLSRELDLEMITEEEQEKLDEDENNHAQVKEQINYVNELDDLTQLSETVSEDGDVFYSTNSMLQLEPLNVGCKGYNSFALKLVDFQRSHCELLRGEFYRMKSKVCGLQKELSETKEVKSQLEHQKVEWERELSSLRFTLKQEEENRRNDKMLYEKMREDLRRKEDQYSKEVEVKEHLELTLQAVEVKVKTERNNLNQTQAEFQQMELRIKDLESELSKMKSLKEDSNKAELEKYKQLYLLECEVRKSLEDKLEQTHEKLAVITNKLEVKKEHNRSLLSPLSTRPVLEPPCVVNFSNPLVLNGNLTPRANIGFSTSLPCPLNNSMETYLTKLYPSSTSSIPVELSSYTLTRFSENMPLINFSSVW</sequence>
<evidence type="ECO:0000313" key="5">
    <source>
        <dbReference type="EMBL" id="MXQ93700.1"/>
    </source>
</evidence>
<feature type="coiled-coil region" evidence="2">
    <location>
        <begin position="741"/>
        <end position="895"/>
    </location>
</feature>
<reference evidence="5" key="1">
    <citation type="submission" date="2019-10" db="EMBL/GenBank/DDBJ databases">
        <title>The sequence and de novo assembly of the wild yak genome.</title>
        <authorList>
            <person name="Liu Y."/>
        </authorList>
    </citation>
    <scope>NUCLEOTIDE SEQUENCE [LARGE SCALE GENOMIC DNA]</scope>
    <source>
        <strain evidence="5">WY2019</strain>
    </source>
</reference>
<dbReference type="Proteomes" id="UP000322234">
    <property type="component" value="Unassembled WGS sequence"/>
</dbReference>
<evidence type="ECO:0000256" key="3">
    <source>
        <dbReference type="SAM" id="MobiDB-lite"/>
    </source>
</evidence>
<dbReference type="GO" id="GO:0048786">
    <property type="term" value="C:presynaptic active zone"/>
    <property type="evidence" value="ECO:0007669"/>
    <property type="project" value="TreeGrafter"/>
</dbReference>
<protein>
    <recommendedName>
        <fullName evidence="4">DUF3496 domain-containing protein</fullName>
    </recommendedName>
</protein>